<feature type="region of interest" description="Disordered" evidence="1">
    <location>
        <begin position="136"/>
        <end position="162"/>
    </location>
</feature>
<evidence type="ECO:0000313" key="3">
    <source>
        <dbReference type="Proteomes" id="UP000001640"/>
    </source>
</evidence>
<sequence>MDMKGVQQSFQETDFDGPEVKNIEHPLKARKGRNHMADQRSRRRRRRPKFNMMKELNFEGSNYITITSMEYINSKYGLKKSQYIEKFIRCIHKKINYDVSKISDHFVENLSPWMKVKLFLLLVTLSERGGPDYWSDKKEDDVNTAAKDKSPSSILQDSLPKAEDKSDKISDIISNLKSEADKTNKENRVFTLNELIMKQNINQDFNEITYDENYVFSSIWANFMEGLINHYLERVIVPNSELKVCQQLYKPMMKIISLYNEYNELMEKSEKNGFLPSPSDNKNDTEEKMSPAITDSEHDDIVARERLQRAQNLLWQAREDIPKTISKELTLLSEMYSTLSADEQDYELDEFVCCAEEYIELKFLPSLISLLFSNCGSTNFWKIMLVLEPFFYYIEDINDEDEDGPSDNETDYCPKDDGETNELNEKAQLKPDPRVITLEKICEVAAKQKWI</sequence>
<feature type="compositionally biased region" description="Basic and acidic residues" evidence="1">
    <location>
        <begin position="281"/>
        <end position="295"/>
    </location>
</feature>
<organism evidence="2 3">
    <name type="scientific">Naumovozyma castellii</name>
    <name type="common">Yeast</name>
    <name type="synonym">Saccharomyces castellii</name>
    <dbReference type="NCBI Taxonomy" id="27288"/>
    <lineage>
        <taxon>Eukaryota</taxon>
        <taxon>Fungi</taxon>
        <taxon>Dikarya</taxon>
        <taxon>Ascomycota</taxon>
        <taxon>Saccharomycotina</taxon>
        <taxon>Saccharomycetes</taxon>
        <taxon>Saccharomycetales</taxon>
        <taxon>Saccharomycetaceae</taxon>
        <taxon>Naumovozyma</taxon>
    </lineage>
</organism>
<dbReference type="KEGG" id="ncs:NCAS_0H03220"/>
<dbReference type="OrthoDB" id="4032461at2759"/>
<proteinExistence type="predicted"/>
<feature type="region of interest" description="Disordered" evidence="1">
    <location>
        <begin position="401"/>
        <end position="428"/>
    </location>
</feature>
<evidence type="ECO:0000256" key="1">
    <source>
        <dbReference type="SAM" id="MobiDB-lite"/>
    </source>
</evidence>
<evidence type="ECO:0000313" key="2">
    <source>
        <dbReference type="EMBL" id="CCC71632.1"/>
    </source>
</evidence>
<feature type="compositionally biased region" description="Basic and acidic residues" evidence="1">
    <location>
        <begin position="412"/>
        <end position="428"/>
    </location>
</feature>
<reference key="2">
    <citation type="submission" date="2011-08" db="EMBL/GenBank/DDBJ databases">
        <title>Genome sequence of Naumovozyma castellii.</title>
        <authorList>
            <person name="Gordon J.L."/>
            <person name="Armisen D."/>
            <person name="Proux-Wera E."/>
            <person name="OhEigeartaigh S.S."/>
            <person name="Byrne K.P."/>
            <person name="Wolfe K.H."/>
        </authorList>
    </citation>
    <scope>NUCLEOTIDE SEQUENCE</scope>
    <source>
        <strain>Type strain:CBS 4309</strain>
    </source>
</reference>
<gene>
    <name evidence="2" type="primary">NCAS0H03220</name>
    <name evidence="2" type="ordered locus">NCAS_0H03220</name>
</gene>
<accession>G0VJF3</accession>
<feature type="compositionally biased region" description="Acidic residues" evidence="1">
    <location>
        <begin position="401"/>
        <end position="410"/>
    </location>
</feature>
<dbReference type="HOGENOM" id="CLU_647344_0_0_1"/>
<dbReference type="Proteomes" id="UP000001640">
    <property type="component" value="Chromosome 8"/>
</dbReference>
<feature type="compositionally biased region" description="Basic and acidic residues" evidence="1">
    <location>
        <begin position="136"/>
        <end position="150"/>
    </location>
</feature>
<dbReference type="eggNOG" id="ENOG502QWER">
    <property type="taxonomic scope" value="Eukaryota"/>
</dbReference>
<feature type="compositionally biased region" description="Basic and acidic residues" evidence="1">
    <location>
        <begin position="18"/>
        <end position="27"/>
    </location>
</feature>
<dbReference type="OMA" id="QRGGPEY"/>
<dbReference type="EMBL" id="HE576759">
    <property type="protein sequence ID" value="CCC71632.1"/>
    <property type="molecule type" value="Genomic_DNA"/>
</dbReference>
<keyword evidence="3" id="KW-1185">Reference proteome</keyword>
<feature type="region of interest" description="Disordered" evidence="1">
    <location>
        <begin position="1"/>
        <end position="48"/>
    </location>
</feature>
<feature type="region of interest" description="Disordered" evidence="1">
    <location>
        <begin position="270"/>
        <end position="295"/>
    </location>
</feature>
<protein>
    <submittedName>
        <fullName evidence="2">Uncharacterized protein</fullName>
    </submittedName>
</protein>
<reference evidence="2 3" key="1">
    <citation type="journal article" date="2011" name="Proc. Natl. Acad. Sci. U.S.A.">
        <title>Evolutionary erosion of yeast sex chromosomes by mating-type switching accidents.</title>
        <authorList>
            <person name="Gordon J.L."/>
            <person name="Armisen D."/>
            <person name="Proux-Wera E."/>
            <person name="Oheigeartaigh S.S."/>
            <person name="Byrne K.P."/>
            <person name="Wolfe K.H."/>
        </authorList>
    </citation>
    <scope>NUCLEOTIDE SEQUENCE [LARGE SCALE GENOMIC DNA]</scope>
    <source>
        <strain evidence="3">ATCC 76901 / BCRC 22586 / CBS 4309 / NBRC 1992 / NRRL Y-12630</strain>
    </source>
</reference>
<feature type="compositionally biased region" description="Polar residues" evidence="1">
    <location>
        <begin position="1"/>
        <end position="12"/>
    </location>
</feature>
<dbReference type="GeneID" id="96905309"/>
<dbReference type="AlphaFoldDB" id="G0VJF3"/>
<dbReference type="RefSeq" id="XP_003677979.1">
    <property type="nucleotide sequence ID" value="XM_003677931.1"/>
</dbReference>
<dbReference type="InParanoid" id="G0VJF3"/>
<name>G0VJF3_NAUCA</name>
<dbReference type="FunCoup" id="G0VJF3">
    <property type="interactions" value="35"/>
</dbReference>